<dbReference type="Gene3D" id="3.40.50.1820">
    <property type="entry name" value="alpha/beta hydrolase"/>
    <property type="match status" value="1"/>
</dbReference>
<dbReference type="AlphaFoldDB" id="A0A6S8DZN8"/>
<protein>
    <recommendedName>
        <fullName evidence="6">OBG-type G domain-containing protein</fullName>
    </recommendedName>
</protein>
<dbReference type="SUPFAM" id="SSF52540">
    <property type="entry name" value="P-loop containing nucleoside triphosphate hydrolases"/>
    <property type="match status" value="1"/>
</dbReference>
<dbReference type="Pfam" id="PF05773">
    <property type="entry name" value="RWD"/>
    <property type="match status" value="1"/>
</dbReference>
<dbReference type="InterPro" id="IPR016135">
    <property type="entry name" value="UBQ-conjugating_enzyme/RWD"/>
</dbReference>
<evidence type="ECO:0000259" key="3">
    <source>
        <dbReference type="PROSITE" id="PS51710"/>
    </source>
</evidence>
<evidence type="ECO:0000256" key="1">
    <source>
        <dbReference type="ARBA" id="ARBA00022741"/>
    </source>
</evidence>
<proteinExistence type="predicted"/>
<dbReference type="Pfam" id="PF03959">
    <property type="entry name" value="FSH1"/>
    <property type="match status" value="1"/>
</dbReference>
<dbReference type="InterPro" id="IPR027417">
    <property type="entry name" value="P-loop_NTPase"/>
</dbReference>
<dbReference type="InterPro" id="IPR031167">
    <property type="entry name" value="G_OBG"/>
</dbReference>
<feature type="domain" description="RWD" evidence="2">
    <location>
        <begin position="200"/>
        <end position="304"/>
    </location>
</feature>
<dbReference type="GO" id="GO:0005525">
    <property type="term" value="F:GTP binding"/>
    <property type="evidence" value="ECO:0007669"/>
    <property type="project" value="InterPro"/>
</dbReference>
<dbReference type="InterPro" id="IPR005645">
    <property type="entry name" value="FSH-like_dom"/>
</dbReference>
<dbReference type="SUPFAM" id="SSF54495">
    <property type="entry name" value="UBC-like"/>
    <property type="match status" value="1"/>
</dbReference>
<dbReference type="Gene3D" id="3.10.110.10">
    <property type="entry name" value="Ubiquitin Conjugating Enzyme"/>
    <property type="match status" value="1"/>
</dbReference>
<evidence type="ECO:0008006" key="6">
    <source>
        <dbReference type="Google" id="ProtNLM"/>
    </source>
</evidence>
<dbReference type="Pfam" id="PF01926">
    <property type="entry name" value="MMR_HSR1"/>
    <property type="match status" value="1"/>
</dbReference>
<dbReference type="EMBL" id="HBIJ01016477">
    <property type="protein sequence ID" value="CAE0370223.1"/>
    <property type="molecule type" value="Transcribed_RNA"/>
</dbReference>
<dbReference type="EMBL" id="HBIJ01016479">
    <property type="protein sequence ID" value="CAE0370225.1"/>
    <property type="molecule type" value="Transcribed_RNA"/>
</dbReference>
<dbReference type="InterPro" id="IPR006073">
    <property type="entry name" value="GTP-bd"/>
</dbReference>
<gene>
    <name evidence="4" type="ORF">ALAG00032_LOCUS10987</name>
    <name evidence="5" type="ORF">ALAG00032_LOCUS10989</name>
</gene>
<feature type="domain" description="OBG-type G" evidence="3">
    <location>
        <begin position="378"/>
        <end position="666"/>
    </location>
</feature>
<dbReference type="InterPro" id="IPR006575">
    <property type="entry name" value="RWD_dom"/>
</dbReference>
<dbReference type="Gene3D" id="1.10.8.470">
    <property type="match status" value="1"/>
</dbReference>
<sequence>MKVMILHGSRQTGEMIRWRLGDDFERKIKKALDNNNLKFDYPDAPHQTKNGLSWTSGDLSVSLASVAQETDIVVGFSSGASMALALAGAGRVKRAAIIASPPSRPGLEDWGVNAKTISLPILVVVGAKDELIKPNESINTVRAVSSEAQVYQHPKGHCLPVRASDLQAYTRFLSKALEDKSISRTNKIKQIEITTPEIEDEAEALEAIFSEDFLRRSMNIFQVTLTREGKSKSLSLPLFLIAHLPPNYPNEGRPHYTIETRMNGLEFPHAASVALRSAADQAFVCGEPAVYSAVLACNDLLRDQGISEVRESIVEEEGITEQIEQSDDMSQIQAAVTQLELEALWRAARSKLDEEIMHESNSSTNLHKQLKTRGYWKLSVGIVGKPSVGKSTLFNAVTRSTGAKTAAYPFTTIDPNIREALYAMPVECEPIPIEDHLKKQTLAFGRDAHGRRLMPVLLKDVAGLVPGAYRGLGKGNRFLNDLCDTDALLHVVDASGETDENGEQRSADIGSQNLRDEVIWVREELHRWIVGNVAAKFNSVVRLAKHSIELAQERLRSLFGGYHCSPGLIDRALVLAGLDKMAIVSWTAMDLHRLVAFFLEMRFPTVIALNKCDRPGARERVLEFLQDKSRYCPAVPCSASIDALLVRDRTQQKIQYLDAATEIIELETNAPSIKPARNYFTQWKQSAGTLDALSLAVSRARPRYVFVVSDLDTLEGALAKRYHEIGQSKNIGPLADCIPLHPNASVNDVFHALKSLGLGGDFVRAEALDRTLSLRRVVKRHERIDENTCVIRIATNKKSHWQSSYHSSTTT</sequence>
<keyword evidence="1" id="KW-0547">Nucleotide-binding</keyword>
<dbReference type="PANTHER" id="PTHR23305:SF1">
    <property type="entry name" value="OBG-TYPE G DOMAIN-CONTAINING PROTEIN"/>
    <property type="match status" value="1"/>
</dbReference>
<evidence type="ECO:0000259" key="2">
    <source>
        <dbReference type="PROSITE" id="PS50908"/>
    </source>
</evidence>
<evidence type="ECO:0000313" key="5">
    <source>
        <dbReference type="EMBL" id="CAE0370225.1"/>
    </source>
</evidence>
<dbReference type="PRINTS" id="PR00326">
    <property type="entry name" value="GTP1OBG"/>
</dbReference>
<dbReference type="InterPro" id="IPR029058">
    <property type="entry name" value="AB_hydrolase_fold"/>
</dbReference>
<name>A0A6S8DZN8_9STRA</name>
<dbReference type="SUPFAM" id="SSF53474">
    <property type="entry name" value="alpha/beta-Hydrolases"/>
    <property type="match status" value="1"/>
</dbReference>
<dbReference type="GO" id="GO:0016887">
    <property type="term" value="F:ATP hydrolysis activity"/>
    <property type="evidence" value="ECO:0007669"/>
    <property type="project" value="TreeGrafter"/>
</dbReference>
<dbReference type="PANTHER" id="PTHR23305">
    <property type="entry name" value="OBG GTPASE FAMILY"/>
    <property type="match status" value="1"/>
</dbReference>
<organism evidence="5">
    <name type="scientific">Aureoumbra lagunensis</name>
    <dbReference type="NCBI Taxonomy" id="44058"/>
    <lineage>
        <taxon>Eukaryota</taxon>
        <taxon>Sar</taxon>
        <taxon>Stramenopiles</taxon>
        <taxon>Ochrophyta</taxon>
        <taxon>Pelagophyceae</taxon>
        <taxon>Pelagomonadales</taxon>
        <taxon>Aureoumbra</taxon>
    </lineage>
</organism>
<dbReference type="PROSITE" id="PS51710">
    <property type="entry name" value="G_OBG"/>
    <property type="match status" value="1"/>
</dbReference>
<accession>A0A6S8DZN8</accession>
<reference evidence="5" key="1">
    <citation type="submission" date="2021-01" db="EMBL/GenBank/DDBJ databases">
        <authorList>
            <person name="Corre E."/>
            <person name="Pelletier E."/>
            <person name="Niang G."/>
            <person name="Scheremetjew M."/>
            <person name="Finn R."/>
            <person name="Kale V."/>
            <person name="Holt S."/>
            <person name="Cochrane G."/>
            <person name="Meng A."/>
            <person name="Brown T."/>
            <person name="Cohen L."/>
        </authorList>
    </citation>
    <scope>NUCLEOTIDE SEQUENCE</scope>
    <source>
        <strain evidence="5">CCMP1510</strain>
    </source>
</reference>
<dbReference type="PROSITE" id="PS50908">
    <property type="entry name" value="RWD"/>
    <property type="match status" value="1"/>
</dbReference>
<dbReference type="GO" id="GO:0005737">
    <property type="term" value="C:cytoplasm"/>
    <property type="evidence" value="ECO:0007669"/>
    <property type="project" value="TreeGrafter"/>
</dbReference>
<dbReference type="Gene3D" id="3.40.50.300">
    <property type="entry name" value="P-loop containing nucleotide triphosphate hydrolases"/>
    <property type="match status" value="1"/>
</dbReference>
<evidence type="ECO:0000313" key="4">
    <source>
        <dbReference type="EMBL" id="CAE0370223.1"/>
    </source>
</evidence>